<dbReference type="Proteomes" id="UP000272238">
    <property type="component" value="Unassembled WGS sequence"/>
</dbReference>
<dbReference type="AlphaFoldDB" id="A0A494Z962"/>
<keyword evidence="2" id="KW-1185">Reference proteome</keyword>
<comment type="caution">
    <text evidence="1">The sequence shown here is derived from an EMBL/GenBank/DDBJ whole genome shotgun (WGS) entry which is preliminary data.</text>
</comment>
<proteinExistence type="predicted"/>
<name>A0A494Z962_9BACL</name>
<dbReference type="InterPro" id="IPR024079">
    <property type="entry name" value="MetalloPept_cat_dom_sf"/>
</dbReference>
<dbReference type="RefSeq" id="WP_121213590.1">
    <property type="nucleotide sequence ID" value="NZ_JAMYWW010000001.1"/>
</dbReference>
<dbReference type="OrthoDB" id="1114958at2"/>
<dbReference type="Gene3D" id="3.40.390.10">
    <property type="entry name" value="Collagenase (Catalytic Domain)"/>
    <property type="match status" value="1"/>
</dbReference>
<organism evidence="1 2">
    <name type="scientific">Ureibacillus endophyticus</name>
    <dbReference type="NCBI Taxonomy" id="1978490"/>
    <lineage>
        <taxon>Bacteria</taxon>
        <taxon>Bacillati</taxon>
        <taxon>Bacillota</taxon>
        <taxon>Bacilli</taxon>
        <taxon>Bacillales</taxon>
        <taxon>Caryophanaceae</taxon>
        <taxon>Ureibacillus</taxon>
    </lineage>
</organism>
<dbReference type="EMBL" id="RBZN01000007">
    <property type="protein sequence ID" value="RKQ18882.1"/>
    <property type="molecule type" value="Genomic_DNA"/>
</dbReference>
<dbReference type="GO" id="GO:0008237">
    <property type="term" value="F:metallopeptidase activity"/>
    <property type="evidence" value="ECO:0007669"/>
    <property type="project" value="InterPro"/>
</dbReference>
<dbReference type="PROSITE" id="PS51257">
    <property type="entry name" value="PROKAR_LIPOPROTEIN"/>
    <property type="match status" value="1"/>
</dbReference>
<reference evidence="1 2" key="1">
    <citation type="journal article" date="2016" name="Antonie Van Leeuwenhoek">
        <title>Lysinibacillus endophyticus sp. nov., an indole-3-acetic acid producing endophytic bacterium isolated from corn root (Zea mays cv. Xinken-5).</title>
        <authorList>
            <person name="Yu J."/>
            <person name="Guan X."/>
            <person name="Liu C."/>
            <person name="Xiang W."/>
            <person name="Yu Z."/>
            <person name="Liu X."/>
            <person name="Wang G."/>
        </authorList>
    </citation>
    <scope>NUCLEOTIDE SEQUENCE [LARGE SCALE GENOMIC DNA]</scope>
    <source>
        <strain evidence="1 2">DSM 100506</strain>
    </source>
</reference>
<evidence type="ECO:0000313" key="1">
    <source>
        <dbReference type="EMBL" id="RKQ18882.1"/>
    </source>
</evidence>
<sequence>MKLFHLLLIAFWFLVGGCMELVEEIDVETEPDVIPVNGLPEEVIPEENKMDETITLLDNGCYSNEVYLEEEETCSLVINCKNERDCIKWGNELIELLEFEYGSLVLEESVATGEEGITVLTTYDIDNEEEVIYTDAEISDEELEYHENLWFSFSWLIPESERREITQFEVFESGNTLAYVTLHDENGEYWTLGMNNKNIELASEILVTYLHEYAHFLSLNQNEIDYWKDEAGCDTLYLQDSGCFYEDAYLTSFYREFWEVPGYGDIDEFFVSNYARESPEEDFSESFAHFVLTQTPEGDTVREGKILFFYEFEELVQLRTEILSRVATWLVRL</sequence>
<protein>
    <submittedName>
        <fullName evidence="1">Uncharacterized protein</fullName>
    </submittedName>
</protein>
<evidence type="ECO:0000313" key="2">
    <source>
        <dbReference type="Proteomes" id="UP000272238"/>
    </source>
</evidence>
<accession>A0A494Z962</accession>
<gene>
    <name evidence="1" type="ORF">D8M03_04640</name>
</gene>